<evidence type="ECO:0000256" key="11">
    <source>
        <dbReference type="HAMAP-Rule" id="MF_00354"/>
    </source>
</evidence>
<comment type="subunit">
    <text evidence="10 11">Homooctamer. Dimer of tetramers.</text>
</comment>
<keyword evidence="7 11" id="KW-0521">NADP</keyword>
<dbReference type="InterPro" id="IPR000262">
    <property type="entry name" value="FMN-dep_DH"/>
</dbReference>
<feature type="binding site" evidence="11">
    <location>
        <position position="155"/>
    </location>
    <ligand>
        <name>Mg(2+)</name>
        <dbReference type="ChEBI" id="CHEBI:18420"/>
    </ligand>
</feature>
<evidence type="ECO:0000256" key="8">
    <source>
        <dbReference type="ARBA" id="ARBA00023229"/>
    </source>
</evidence>
<comment type="cofactor">
    <cofactor evidence="11">
        <name>Mg(2+)</name>
        <dbReference type="ChEBI" id="CHEBI:18420"/>
    </cofactor>
</comment>
<comment type="caution">
    <text evidence="11">Lacks conserved residue(s) required for the propagation of feature annotation.</text>
</comment>
<dbReference type="Proteomes" id="UP001223261">
    <property type="component" value="Chromosome"/>
</dbReference>
<dbReference type="HAMAP" id="MF_00354">
    <property type="entry name" value="Idi_2"/>
    <property type="match status" value="1"/>
</dbReference>
<comment type="cofactor">
    <cofactor evidence="1 11">
        <name>FMN</name>
        <dbReference type="ChEBI" id="CHEBI:58210"/>
    </cofactor>
</comment>
<reference evidence="13" key="1">
    <citation type="journal article" date="2023" name="Antibiotics">
        <title>Prevalence and Molecular Characterization of Methicillin-Resistant Staphylococci (MRS) and Mammaliicocci (MRM) in Dromedary Camels from Algeria: First Detection of SCCmec-mecC Hybrid in Methicillin-Resistant Mammaliicoccus lentus.</title>
        <authorList>
            <person name="Belhout C."/>
            <person name="Boyen F."/>
            <person name="Vereecke N."/>
            <person name="Theuns S."/>
            <person name="Taibi N."/>
            <person name="Stegger M."/>
            <person name="de la Fe-Rodriguez P.Y."/>
            <person name="Bouayad L."/>
            <person name="Elgroud R."/>
            <person name="Butaye P."/>
        </authorList>
    </citation>
    <scope>NUCLEOTIDE SEQUENCE</scope>
    <source>
        <strain evidence="13">7048</strain>
    </source>
</reference>
<feature type="binding site" evidence="11">
    <location>
        <position position="186"/>
    </location>
    <ligand>
        <name>FMN</name>
        <dbReference type="ChEBI" id="CHEBI:58210"/>
    </ligand>
</feature>
<dbReference type="EC" id="5.3.3.2" evidence="11"/>
<feature type="binding site" evidence="11">
    <location>
        <position position="95"/>
    </location>
    <ligand>
        <name>FMN</name>
        <dbReference type="ChEBI" id="CHEBI:58210"/>
    </ligand>
</feature>
<dbReference type="CDD" id="cd02811">
    <property type="entry name" value="IDI-2_FMN"/>
    <property type="match status" value="1"/>
</dbReference>
<feature type="binding site" evidence="11">
    <location>
        <position position="211"/>
    </location>
    <ligand>
        <name>FMN</name>
        <dbReference type="ChEBI" id="CHEBI:58210"/>
    </ligand>
</feature>
<keyword evidence="4 11" id="KW-0288">FMN</keyword>
<keyword evidence="5 11" id="KW-0479">Metal-binding</keyword>
<dbReference type="EMBL" id="CP118848">
    <property type="protein sequence ID" value="WHI59808.1"/>
    <property type="molecule type" value="Genomic_DNA"/>
</dbReference>
<proteinExistence type="inferred from homology"/>
<feature type="binding site" evidence="11">
    <location>
        <begin position="9"/>
        <end position="10"/>
    </location>
    <ligand>
        <name>substrate</name>
    </ligand>
</feature>
<organism evidence="13 14">
    <name type="scientific">Mammaliicoccus lentus</name>
    <name type="common">Staphylococcus lentus</name>
    <dbReference type="NCBI Taxonomy" id="42858"/>
    <lineage>
        <taxon>Bacteria</taxon>
        <taxon>Bacillati</taxon>
        <taxon>Bacillota</taxon>
        <taxon>Bacilli</taxon>
        <taxon>Bacillales</taxon>
        <taxon>Staphylococcaceae</taxon>
        <taxon>Mammaliicoccus</taxon>
    </lineage>
</organism>
<evidence type="ECO:0000256" key="6">
    <source>
        <dbReference type="ARBA" id="ARBA00022842"/>
    </source>
</evidence>
<dbReference type="GO" id="GO:0016491">
    <property type="term" value="F:oxidoreductase activity"/>
    <property type="evidence" value="ECO:0007669"/>
    <property type="project" value="InterPro"/>
</dbReference>
<evidence type="ECO:0000256" key="10">
    <source>
        <dbReference type="ARBA" id="ARBA00025810"/>
    </source>
</evidence>
<sequence>MDDSLRSIRKNEHIQLALDTYQATGTDFDKVQLIHQSIPSINKNQIDLSVKLSHFTFKHPVYINAMTGGSERAALINKQLAQIAKACQIPMAVGSTHSALKDPNAEYSFTVVREENPDGIIFSNVGADIGYKNAQKSIDLLQADALQIHVNAPQELIMPEGDTEFEHWLTNIKEIKEHISVPVIIKEVGFGMSAETIQKVKNNGIQYVDVSGRGGTNFADIENQRRPLKDMAFLNMWGQSTVQSLIEAKLLATDIHVLASGGVKNPLDAIKCLVLGAEAVGLSGYVLKQLDEFGLEHTIDNMKQFIEQMYIIANLLNASKISDLKAIDYVFSPDLQSYVDQRTKSINDKLK</sequence>
<dbReference type="GO" id="GO:0004452">
    <property type="term" value="F:isopentenyl-diphosphate delta-isomerase activity"/>
    <property type="evidence" value="ECO:0007669"/>
    <property type="project" value="UniProtKB-UniRule"/>
</dbReference>
<evidence type="ECO:0000259" key="12">
    <source>
        <dbReference type="Pfam" id="PF01070"/>
    </source>
</evidence>
<keyword evidence="3 11" id="KW-0285">Flavoprotein</keyword>
<feature type="binding site" evidence="11">
    <location>
        <begin position="95"/>
        <end position="97"/>
    </location>
    <ligand>
        <name>substrate</name>
    </ligand>
</feature>
<feature type="binding site" evidence="11">
    <location>
        <begin position="65"/>
        <end position="67"/>
    </location>
    <ligand>
        <name>FMN</name>
        <dbReference type="ChEBI" id="CHEBI:58210"/>
    </ligand>
</feature>
<accession>A0AAX3W383</accession>
<evidence type="ECO:0000256" key="9">
    <source>
        <dbReference type="ARBA" id="ARBA00023235"/>
    </source>
</evidence>
<gene>
    <name evidence="11 13" type="primary">fni</name>
    <name evidence="13" type="ORF">PYH69_14020</name>
</gene>
<dbReference type="GO" id="GO:0008299">
    <property type="term" value="P:isoprenoid biosynthetic process"/>
    <property type="evidence" value="ECO:0007669"/>
    <property type="project" value="UniProtKB-UniRule"/>
</dbReference>
<dbReference type="InterPro" id="IPR013785">
    <property type="entry name" value="Aldolase_TIM"/>
</dbReference>
<keyword evidence="8 11" id="KW-0414">Isoprene biosynthesis</keyword>
<dbReference type="SUPFAM" id="SSF51395">
    <property type="entry name" value="FMN-linked oxidoreductases"/>
    <property type="match status" value="1"/>
</dbReference>
<protein>
    <recommendedName>
        <fullName evidence="11">Isopentenyl-diphosphate delta-isomerase</fullName>
        <shortName evidence="11">IPP isomerase</shortName>
        <ecNumber evidence="11">5.3.3.2</ecNumber>
    </recommendedName>
    <alternativeName>
        <fullName evidence="11">Isopentenyl diphosphate:dimethylallyl diphosphate isomerase</fullName>
    </alternativeName>
    <alternativeName>
        <fullName evidence="11">Isopentenyl pyrophosphate isomerase</fullName>
    </alternativeName>
    <alternativeName>
        <fullName evidence="11">Type 2 isopentenyl diphosphate isomerase</fullName>
        <shortName evidence="11">IDI-2</shortName>
    </alternativeName>
</protein>
<keyword evidence="2 11" id="KW-0963">Cytoplasm</keyword>
<comment type="similarity">
    <text evidence="11">Belongs to the IPP isomerase type 2 family.</text>
</comment>
<dbReference type="GO" id="GO:0010181">
    <property type="term" value="F:FMN binding"/>
    <property type="evidence" value="ECO:0007669"/>
    <property type="project" value="UniProtKB-UniRule"/>
</dbReference>
<keyword evidence="9 11" id="KW-0413">Isomerase</keyword>
<evidence type="ECO:0000256" key="5">
    <source>
        <dbReference type="ARBA" id="ARBA00022723"/>
    </source>
</evidence>
<dbReference type="Gene3D" id="3.20.20.70">
    <property type="entry name" value="Aldolase class I"/>
    <property type="match status" value="1"/>
</dbReference>
<dbReference type="GO" id="GO:0000287">
    <property type="term" value="F:magnesium ion binding"/>
    <property type="evidence" value="ECO:0007669"/>
    <property type="project" value="UniProtKB-UniRule"/>
</dbReference>
<feature type="binding site" evidence="11">
    <location>
        <position position="216"/>
    </location>
    <ligand>
        <name>FMN</name>
        <dbReference type="ChEBI" id="CHEBI:58210"/>
    </ligand>
</feature>
<feature type="domain" description="FMN-dependent dehydrogenase" evidence="12">
    <location>
        <begin position="168"/>
        <end position="307"/>
    </location>
</feature>
<name>A0AAX3W383_MAMLE</name>
<comment type="function">
    <text evidence="11">Involved in the biosynthesis of isoprenoids. Catalyzes the 1,3-allylic rearrangement of the homoallylic substrate isopentenyl (IPP) to its allylic isomer, dimethylallyl diphosphate (DMAPP).</text>
</comment>
<keyword evidence="6 11" id="KW-0460">Magnesium</keyword>
<dbReference type="NCBIfam" id="TIGR02151">
    <property type="entry name" value="IPP_isom_2"/>
    <property type="match status" value="1"/>
</dbReference>
<evidence type="ECO:0000256" key="1">
    <source>
        <dbReference type="ARBA" id="ARBA00001917"/>
    </source>
</evidence>
<feature type="binding site" evidence="11">
    <location>
        <begin position="283"/>
        <end position="284"/>
    </location>
    <ligand>
        <name>FMN</name>
        <dbReference type="ChEBI" id="CHEBI:58210"/>
    </ligand>
</feature>
<comment type="cofactor">
    <cofactor evidence="11">
        <name>NADPH</name>
        <dbReference type="ChEBI" id="CHEBI:57783"/>
    </cofactor>
</comment>
<dbReference type="AlphaFoldDB" id="A0AAX3W383"/>
<dbReference type="RefSeq" id="WP_282862092.1">
    <property type="nucleotide sequence ID" value="NZ_CP118848.1"/>
</dbReference>
<dbReference type="PANTHER" id="PTHR43665">
    <property type="entry name" value="ISOPENTENYL-DIPHOSPHATE DELTA-ISOMERASE"/>
    <property type="match status" value="1"/>
</dbReference>
<comment type="catalytic activity">
    <reaction evidence="11">
        <text>isopentenyl diphosphate = dimethylallyl diphosphate</text>
        <dbReference type="Rhea" id="RHEA:23284"/>
        <dbReference type="ChEBI" id="CHEBI:57623"/>
        <dbReference type="ChEBI" id="CHEBI:128769"/>
        <dbReference type="EC" id="5.3.3.2"/>
    </reaction>
</comment>
<feature type="binding site" evidence="11">
    <location>
        <position position="124"/>
    </location>
    <ligand>
        <name>FMN</name>
        <dbReference type="ChEBI" id="CHEBI:58210"/>
    </ligand>
</feature>
<feature type="binding site" evidence="11">
    <location>
        <begin position="262"/>
        <end position="264"/>
    </location>
    <ligand>
        <name>FMN</name>
        <dbReference type="ChEBI" id="CHEBI:58210"/>
    </ligand>
</feature>
<evidence type="ECO:0000256" key="4">
    <source>
        <dbReference type="ARBA" id="ARBA00022643"/>
    </source>
</evidence>
<dbReference type="GO" id="GO:0070402">
    <property type="term" value="F:NADPH binding"/>
    <property type="evidence" value="ECO:0007669"/>
    <property type="project" value="UniProtKB-UniRule"/>
</dbReference>
<dbReference type="PIRSF" id="PIRSF003314">
    <property type="entry name" value="IPP_isomerase"/>
    <property type="match status" value="1"/>
</dbReference>
<feature type="binding site" evidence="11">
    <location>
        <position position="154"/>
    </location>
    <ligand>
        <name>substrate</name>
    </ligand>
</feature>
<dbReference type="PANTHER" id="PTHR43665:SF1">
    <property type="entry name" value="ISOPENTENYL-DIPHOSPHATE DELTA-ISOMERASE"/>
    <property type="match status" value="1"/>
</dbReference>
<evidence type="ECO:0000256" key="7">
    <source>
        <dbReference type="ARBA" id="ARBA00022857"/>
    </source>
</evidence>
<evidence type="ECO:0000256" key="2">
    <source>
        <dbReference type="ARBA" id="ARBA00022490"/>
    </source>
</evidence>
<dbReference type="InterPro" id="IPR011179">
    <property type="entry name" value="IPdP_isomerase"/>
</dbReference>
<comment type="subcellular location">
    <subcellularLocation>
        <location evidence="11">Cytoplasm</location>
    </subcellularLocation>
</comment>
<evidence type="ECO:0000256" key="3">
    <source>
        <dbReference type="ARBA" id="ARBA00022630"/>
    </source>
</evidence>
<evidence type="ECO:0000313" key="13">
    <source>
        <dbReference type="EMBL" id="WHI59808.1"/>
    </source>
</evidence>
<dbReference type="Pfam" id="PF01070">
    <property type="entry name" value="FMN_dh"/>
    <property type="match status" value="1"/>
</dbReference>
<dbReference type="GO" id="GO:0005737">
    <property type="term" value="C:cytoplasm"/>
    <property type="evidence" value="ECO:0007669"/>
    <property type="project" value="UniProtKB-SubCell"/>
</dbReference>
<evidence type="ECO:0000313" key="14">
    <source>
        <dbReference type="Proteomes" id="UP001223261"/>
    </source>
</evidence>